<dbReference type="PANTHER" id="PTHR36837:SF4">
    <property type="entry name" value="BLR0908 PROTEIN"/>
    <property type="match status" value="1"/>
</dbReference>
<feature type="compositionally biased region" description="Polar residues" evidence="1">
    <location>
        <begin position="521"/>
        <end position="537"/>
    </location>
</feature>
<evidence type="ECO:0000259" key="2">
    <source>
        <dbReference type="Pfam" id="PF06850"/>
    </source>
</evidence>
<organism evidence="4 5">
    <name type="scientific">Oligella ureolytica</name>
    <dbReference type="NCBI Taxonomy" id="90244"/>
    <lineage>
        <taxon>Bacteria</taxon>
        <taxon>Pseudomonadati</taxon>
        <taxon>Pseudomonadota</taxon>
        <taxon>Betaproteobacteria</taxon>
        <taxon>Burkholderiales</taxon>
        <taxon>Alcaligenaceae</taxon>
        <taxon>Oligella</taxon>
    </lineage>
</organism>
<reference evidence="4 5" key="1">
    <citation type="submission" date="2018-06" db="EMBL/GenBank/DDBJ databases">
        <authorList>
            <consortium name="Pathogen Informatics"/>
            <person name="Doyle S."/>
        </authorList>
    </citation>
    <scope>NUCLEOTIDE SEQUENCE [LARGE SCALE GENOMIC DNA]</scope>
    <source>
        <strain evidence="4 5">NCTC11997</strain>
    </source>
</reference>
<dbReference type="InterPro" id="IPR009656">
    <property type="entry name" value="PHB_depo_C"/>
</dbReference>
<feature type="compositionally biased region" description="Low complexity" evidence="1">
    <location>
        <begin position="549"/>
        <end position="561"/>
    </location>
</feature>
<dbReference type="InterPro" id="IPR029058">
    <property type="entry name" value="AB_hydrolase_fold"/>
</dbReference>
<feature type="region of interest" description="Disordered" evidence="1">
    <location>
        <begin position="484"/>
        <end position="578"/>
    </location>
</feature>
<dbReference type="STRING" id="1122619.GCA_000373745_00290"/>
<dbReference type="EMBL" id="CP065725">
    <property type="protein sequence ID" value="QPT39765.1"/>
    <property type="molecule type" value="Genomic_DNA"/>
</dbReference>
<protein>
    <submittedName>
        <fullName evidence="4">Acyl-CoA synthetase</fullName>
    </submittedName>
    <submittedName>
        <fullName evidence="3">Polyhydroxyalkanoate depolymerase</fullName>
    </submittedName>
</protein>
<evidence type="ECO:0000313" key="3">
    <source>
        <dbReference type="EMBL" id="QPT39765.1"/>
    </source>
</evidence>
<feature type="domain" description="PHB de-polymerase C-terminal" evidence="2">
    <location>
        <begin position="206"/>
        <end position="406"/>
    </location>
</feature>
<feature type="compositionally biased region" description="Basic and acidic residues" evidence="1">
    <location>
        <begin position="489"/>
        <end position="516"/>
    </location>
</feature>
<sequence>MLYTLHEINRIALSPLTYASSLVAEAFSNPFSPYSYLPYSRRVAARYDLFNRISKEYQKPEWGIDEVEINGQSVSVTPEAVITKPFCHLIHFKRSASKNPGGDPTVLIVAPMSGHHATLLRDTVRRMLTDFDVYITDWVDARNVPVNQGAFDLDEYVYYIISFLHALNKRVHIMAVCQPSVPVFGAVSLMSQQNDPLVPLSMTLMGGPIDTKRSPTVVNDLADKRSLSWFETQMIQRVPSRYPGAGRLVYPGFMQLMGFIAMNPRNHMKSYYEYYLDLMRGNEPEAEKHRSFYDEYNAVCDLPAEFYLQTVKVVFQDNALAKGTWKVGSHLINPSAITSTALLTVEGELDDITGIGQTSAAHDLTPHLPADKKEAFVAEGSGHYGIFSGSRWRNNIFPVVANFINAAQEDEEQQLLARLRAEVESAIRKENEAKERAKMREQARMQRKAAEEAEIAKAKAREEALEKAKQEALEAAEAEAKLLASARSKAAEDAKAKAEAEKKAAAEAERFAKTAEAKAQPQATTVVAKPSSPQTASGEAAQRTIDGLAAKTTTAASTPKQATRKQAARKTTPPAAKK</sequence>
<evidence type="ECO:0000313" key="6">
    <source>
        <dbReference type="Proteomes" id="UP000594903"/>
    </source>
</evidence>
<accession>A0A378XK73</accession>
<dbReference type="Proteomes" id="UP000594903">
    <property type="component" value="Chromosome"/>
</dbReference>
<dbReference type="Proteomes" id="UP000254603">
    <property type="component" value="Unassembled WGS sequence"/>
</dbReference>
<evidence type="ECO:0000313" key="5">
    <source>
        <dbReference type="Proteomes" id="UP000254603"/>
    </source>
</evidence>
<dbReference type="AlphaFoldDB" id="A0A378XK73"/>
<name>A0A378XK73_9BURK</name>
<dbReference type="Pfam" id="PF06850">
    <property type="entry name" value="PHB_depo_C"/>
    <property type="match status" value="1"/>
</dbReference>
<dbReference type="InterPro" id="IPR010915">
    <property type="entry name" value="PHB_depoly_PhaZ"/>
</dbReference>
<dbReference type="SUPFAM" id="SSF53474">
    <property type="entry name" value="alpha/beta-Hydrolases"/>
    <property type="match status" value="1"/>
</dbReference>
<dbReference type="InterPro" id="IPR051321">
    <property type="entry name" value="PHA/PHB_synthase"/>
</dbReference>
<dbReference type="EMBL" id="UGSB01000001">
    <property type="protein sequence ID" value="SUA57477.1"/>
    <property type="molecule type" value="Genomic_DNA"/>
</dbReference>
<dbReference type="PANTHER" id="PTHR36837">
    <property type="entry name" value="POLY(3-HYDROXYALKANOATE) POLYMERASE SUBUNIT PHAC"/>
    <property type="match status" value="1"/>
</dbReference>
<dbReference type="OrthoDB" id="9800634at2"/>
<dbReference type="NCBIfam" id="TIGR01849">
    <property type="entry name" value="PHB_depoly_PhaZ"/>
    <property type="match status" value="1"/>
</dbReference>
<evidence type="ECO:0000256" key="1">
    <source>
        <dbReference type="SAM" id="MobiDB-lite"/>
    </source>
</evidence>
<reference evidence="3 6" key="2">
    <citation type="submission" date="2020-12" db="EMBL/GenBank/DDBJ databases">
        <title>FDA dAtabase for Regulatory Grade micrObial Sequences (FDA-ARGOS): Supporting development and validation of Infectious Disease Dx tests.</title>
        <authorList>
            <person name="Sproer C."/>
            <person name="Gronow S."/>
            <person name="Severitt S."/>
            <person name="Schroder I."/>
            <person name="Tallon L."/>
            <person name="Sadzewicz L."/>
            <person name="Zhao X."/>
            <person name="Boylan J."/>
            <person name="Ott S."/>
            <person name="Bowen H."/>
            <person name="Vavikolanu K."/>
            <person name="Mehta A."/>
            <person name="Aluvathingal J."/>
            <person name="Nadendla S."/>
            <person name="Lowell S."/>
            <person name="Myers T."/>
            <person name="Yan Y."/>
            <person name="Sichtig H."/>
        </authorList>
    </citation>
    <scope>NUCLEOTIDE SEQUENCE [LARGE SCALE GENOMIC DNA]</scope>
    <source>
        <strain evidence="3 6">FDAARGOS_872</strain>
    </source>
</reference>
<keyword evidence="6" id="KW-1185">Reference proteome</keyword>
<gene>
    <name evidence="3" type="ORF">I6G29_11655</name>
    <name evidence="4" type="ORF">NCTC11997_02399</name>
</gene>
<feature type="compositionally biased region" description="Low complexity" evidence="1">
    <location>
        <begin position="569"/>
        <end position="578"/>
    </location>
</feature>
<proteinExistence type="predicted"/>
<evidence type="ECO:0000313" key="4">
    <source>
        <dbReference type="EMBL" id="SUA57477.1"/>
    </source>
</evidence>